<organism evidence="1 2">
    <name type="scientific">Mycolicibacterium poriferae</name>
    <dbReference type="NCBI Taxonomy" id="39694"/>
    <lineage>
        <taxon>Bacteria</taxon>
        <taxon>Bacillati</taxon>
        <taxon>Actinomycetota</taxon>
        <taxon>Actinomycetes</taxon>
        <taxon>Mycobacteriales</taxon>
        <taxon>Mycobacteriaceae</taxon>
        <taxon>Mycolicibacterium</taxon>
    </lineage>
</organism>
<gene>
    <name evidence="1" type="ORF">MPOR_48110</name>
</gene>
<name>A0A6N4VG16_9MYCO</name>
<proteinExistence type="predicted"/>
<dbReference type="AlphaFoldDB" id="A0A6N4VG16"/>
<sequence>MSTSTSPRSDAVARLLGAVSLGLGASELVAPDTVVSMAGVRPSRRTRLLTRALGARECGHGAAILLGAPRLVWTRVVGDVLDVALLAAGLVKNRSSARRGTLALLVLSGIGAADVYAASTTGVGGAHAAPSH</sequence>
<keyword evidence="2" id="KW-1185">Reference proteome</keyword>
<reference evidence="1 2" key="1">
    <citation type="journal article" date="2019" name="Emerg. Microbes Infect.">
        <title>Comprehensive subspecies identification of 175 nontuberculous mycobacteria species based on 7547 genomic profiles.</title>
        <authorList>
            <person name="Matsumoto Y."/>
            <person name="Kinjo T."/>
            <person name="Motooka D."/>
            <person name="Nabeya D."/>
            <person name="Jung N."/>
            <person name="Uechi K."/>
            <person name="Horii T."/>
            <person name="Iida T."/>
            <person name="Fujita J."/>
            <person name="Nakamura S."/>
        </authorList>
    </citation>
    <scope>NUCLEOTIDE SEQUENCE [LARGE SCALE GENOMIC DNA]</scope>
    <source>
        <strain evidence="1 2">JCM 12603</strain>
    </source>
</reference>
<dbReference type="RefSeq" id="WP_163678344.1">
    <property type="nucleotide sequence ID" value="NZ_AP022570.1"/>
</dbReference>
<evidence type="ECO:0000313" key="1">
    <source>
        <dbReference type="EMBL" id="BBX53785.1"/>
    </source>
</evidence>
<evidence type="ECO:0008006" key="3">
    <source>
        <dbReference type="Google" id="ProtNLM"/>
    </source>
</evidence>
<protein>
    <recommendedName>
        <fullName evidence="3">Malate dehydrogenase</fullName>
    </recommendedName>
</protein>
<accession>A0A6N4VG16</accession>
<dbReference type="Proteomes" id="UP000466785">
    <property type="component" value="Chromosome"/>
</dbReference>
<dbReference type="KEGG" id="mpof:MPOR_48110"/>
<dbReference type="EMBL" id="AP022570">
    <property type="protein sequence ID" value="BBX53785.1"/>
    <property type="molecule type" value="Genomic_DNA"/>
</dbReference>
<evidence type="ECO:0000313" key="2">
    <source>
        <dbReference type="Proteomes" id="UP000466785"/>
    </source>
</evidence>